<evidence type="ECO:0000313" key="2">
    <source>
        <dbReference type="EMBL" id="MBW0528314.1"/>
    </source>
</evidence>
<name>A0A9Q3EW46_9BASI</name>
<dbReference type="EMBL" id="AVOT02034258">
    <property type="protein sequence ID" value="MBW0528314.1"/>
    <property type="molecule type" value="Genomic_DNA"/>
</dbReference>
<evidence type="ECO:0000313" key="3">
    <source>
        <dbReference type="Proteomes" id="UP000765509"/>
    </source>
</evidence>
<dbReference type="Proteomes" id="UP000765509">
    <property type="component" value="Unassembled WGS sequence"/>
</dbReference>
<proteinExistence type="predicted"/>
<reference evidence="2" key="1">
    <citation type="submission" date="2021-03" db="EMBL/GenBank/DDBJ databases">
        <title>Draft genome sequence of rust myrtle Austropuccinia psidii MF-1, a brazilian biotype.</title>
        <authorList>
            <person name="Quecine M.C."/>
            <person name="Pachon D.M.R."/>
            <person name="Bonatelli M.L."/>
            <person name="Correr F.H."/>
            <person name="Franceschini L.M."/>
            <person name="Leite T.F."/>
            <person name="Margarido G.R.A."/>
            <person name="Almeida C.A."/>
            <person name="Ferrarezi J.A."/>
            <person name="Labate C.A."/>
        </authorList>
    </citation>
    <scope>NUCLEOTIDE SEQUENCE</scope>
    <source>
        <strain evidence="2">MF-1</strain>
    </source>
</reference>
<keyword evidence="3" id="KW-1185">Reference proteome</keyword>
<dbReference type="AlphaFoldDB" id="A0A9Q3EW46"/>
<comment type="caution">
    <text evidence="2">The sequence shown here is derived from an EMBL/GenBank/DDBJ whole genome shotgun (WGS) entry which is preliminary data.</text>
</comment>
<gene>
    <name evidence="2" type="ORF">O181_068029</name>
</gene>
<sequence length="161" mass="18052">MNPTSTDRTNTSPPLFAAVVSATNNPRPTNPLPNKPATIVQPPSTTEQNKFKKFSIVIRTKFVATKPFAGKTTQEAYNKVNKALMEVNVKQDKNPIQIKAIIKYPSGDVRLFTQTKAEAKWLLENRATWTHLADPVFVMPPTSYPVIVHSCPTFLDFEDEH</sequence>
<evidence type="ECO:0000256" key="1">
    <source>
        <dbReference type="SAM" id="MobiDB-lite"/>
    </source>
</evidence>
<feature type="region of interest" description="Disordered" evidence="1">
    <location>
        <begin position="22"/>
        <end position="46"/>
    </location>
</feature>
<protein>
    <submittedName>
        <fullName evidence="2">Uncharacterized protein</fullName>
    </submittedName>
</protein>
<dbReference type="OrthoDB" id="2507130at2759"/>
<organism evidence="2 3">
    <name type="scientific">Austropuccinia psidii MF-1</name>
    <dbReference type="NCBI Taxonomy" id="1389203"/>
    <lineage>
        <taxon>Eukaryota</taxon>
        <taxon>Fungi</taxon>
        <taxon>Dikarya</taxon>
        <taxon>Basidiomycota</taxon>
        <taxon>Pucciniomycotina</taxon>
        <taxon>Pucciniomycetes</taxon>
        <taxon>Pucciniales</taxon>
        <taxon>Sphaerophragmiaceae</taxon>
        <taxon>Austropuccinia</taxon>
    </lineage>
</organism>
<accession>A0A9Q3EW46</accession>